<feature type="domain" description="Pyridoxamine kinase/Phosphomethylpyrimidine kinase" evidence="2">
    <location>
        <begin position="34"/>
        <end position="276"/>
    </location>
</feature>
<comment type="caution">
    <text evidence="3">The sequence shown here is derived from an EMBL/GenBank/DDBJ whole genome shotgun (WGS) entry which is preliminary data.</text>
</comment>
<organism evidence="3 4">
    <name type="scientific">Comamonas testosteroni</name>
    <name type="common">Pseudomonas testosteroni</name>
    <dbReference type="NCBI Taxonomy" id="285"/>
    <lineage>
        <taxon>Bacteria</taxon>
        <taxon>Pseudomonadati</taxon>
        <taxon>Pseudomonadota</taxon>
        <taxon>Betaproteobacteria</taxon>
        <taxon>Burkholderiales</taxon>
        <taxon>Comamonadaceae</taxon>
        <taxon>Comamonas</taxon>
    </lineage>
</organism>
<dbReference type="Pfam" id="PF08543">
    <property type="entry name" value="Phos_pyr_kin"/>
    <property type="match status" value="1"/>
</dbReference>
<keyword evidence="4" id="KW-1185">Reference proteome</keyword>
<dbReference type="GO" id="GO:0009229">
    <property type="term" value="P:thiamine diphosphate biosynthetic process"/>
    <property type="evidence" value="ECO:0007669"/>
    <property type="project" value="UniProtKB-UniPathway"/>
</dbReference>
<reference evidence="3 4" key="1">
    <citation type="submission" date="2018-08" db="EMBL/GenBank/DDBJ databases">
        <title>Comamonas testosteroni strain SWCO2.</title>
        <authorList>
            <person name="Jiang N."/>
            <person name="Zhang X.Z."/>
        </authorList>
    </citation>
    <scope>NUCLEOTIDE SEQUENCE [LARGE SCALE GENOMIC DNA]</scope>
    <source>
        <strain evidence="3 4">SWCO2</strain>
    </source>
</reference>
<evidence type="ECO:0000256" key="1">
    <source>
        <dbReference type="SAM" id="MobiDB-lite"/>
    </source>
</evidence>
<dbReference type="Proteomes" id="UP000261948">
    <property type="component" value="Unassembled WGS sequence"/>
</dbReference>
<dbReference type="GO" id="GO:0009228">
    <property type="term" value="P:thiamine biosynthetic process"/>
    <property type="evidence" value="ECO:0007669"/>
    <property type="project" value="TreeGrafter"/>
</dbReference>
<dbReference type="GO" id="GO:0008972">
    <property type="term" value="F:phosphomethylpyrimidine kinase activity"/>
    <property type="evidence" value="ECO:0007669"/>
    <property type="project" value="TreeGrafter"/>
</dbReference>
<dbReference type="InterPro" id="IPR029056">
    <property type="entry name" value="Ribokinase-like"/>
</dbReference>
<keyword evidence="3" id="KW-0808">Transferase</keyword>
<dbReference type="Gene3D" id="3.40.1190.20">
    <property type="match status" value="1"/>
</dbReference>
<dbReference type="SUPFAM" id="SSF53613">
    <property type="entry name" value="Ribokinase-like"/>
    <property type="match status" value="1"/>
</dbReference>
<keyword evidence="3" id="KW-0418">Kinase</keyword>
<dbReference type="InterPro" id="IPR013749">
    <property type="entry name" value="PM/HMP-P_kinase-1"/>
</dbReference>
<accession>A0A373FGN0</accession>
<evidence type="ECO:0000313" key="3">
    <source>
        <dbReference type="EMBL" id="RGE43304.1"/>
    </source>
</evidence>
<proteinExistence type="predicted"/>
<dbReference type="AlphaFoldDB" id="A0A373FGN0"/>
<sequence length="321" mass="34673">MALNPNTPSSLRSTSEEQAAETAPVCVLIFNSSDPSGAGGLSADISTISSVGGHALPVTCGAYARDTARIYEHFPLDDEAVTEQARAVLEDIPVAAIKVGFVGGPANLAVIAEISSDYPDIPIISYMPDLSWWEDDKQDQYLDAFKELVLPQTSVLVGNHNTLWRWLLPDWEHSRSPTPRDIAMAAEALEVPYVLVTGVPLPDQFVDNVLTTAQTVLGNSKYEMFDATFTGAGDTLSAALTALLATGNDLGVATLEALEYLDHSLDAGFRPGMGHYVPDRLFWAQPEEDDDEEADEAEPSTDEPETKPIEGFVMPSHDTKH</sequence>
<evidence type="ECO:0000313" key="4">
    <source>
        <dbReference type="Proteomes" id="UP000261948"/>
    </source>
</evidence>
<dbReference type="EMBL" id="QURR01000019">
    <property type="protein sequence ID" value="RGE43304.1"/>
    <property type="molecule type" value="Genomic_DNA"/>
</dbReference>
<dbReference type="GO" id="GO:0005829">
    <property type="term" value="C:cytosol"/>
    <property type="evidence" value="ECO:0007669"/>
    <property type="project" value="TreeGrafter"/>
</dbReference>
<dbReference type="PANTHER" id="PTHR20858">
    <property type="entry name" value="PHOSPHOMETHYLPYRIMIDINE KINASE"/>
    <property type="match status" value="1"/>
</dbReference>
<gene>
    <name evidence="3" type="ORF">DZC30_15010</name>
</gene>
<name>A0A373FGN0_COMTE</name>
<dbReference type="OrthoDB" id="9810880at2"/>
<protein>
    <submittedName>
        <fullName evidence="3">Hydroxymethylpyrimidine/phosphomethylpyrimidine kinase</fullName>
    </submittedName>
</protein>
<dbReference type="PANTHER" id="PTHR20858:SF17">
    <property type="entry name" value="HYDROXYMETHYLPYRIMIDINE_PHOSPHOMETHYLPYRIMIDINE KINASE THI20-RELATED"/>
    <property type="match status" value="1"/>
</dbReference>
<evidence type="ECO:0000259" key="2">
    <source>
        <dbReference type="Pfam" id="PF08543"/>
    </source>
</evidence>
<feature type="region of interest" description="Disordered" evidence="1">
    <location>
        <begin position="284"/>
        <end position="321"/>
    </location>
</feature>
<dbReference type="UniPathway" id="UPA00060">
    <property type="reaction ID" value="UER00138"/>
</dbReference>
<feature type="compositionally biased region" description="Acidic residues" evidence="1">
    <location>
        <begin position="286"/>
        <end position="303"/>
    </location>
</feature>
<dbReference type="GO" id="GO:0008902">
    <property type="term" value="F:hydroxymethylpyrimidine kinase activity"/>
    <property type="evidence" value="ECO:0007669"/>
    <property type="project" value="TreeGrafter"/>
</dbReference>